<name>A0AAV9S2W6_9TELE</name>
<evidence type="ECO:0000256" key="1">
    <source>
        <dbReference type="SAM" id="SignalP"/>
    </source>
</evidence>
<accession>A0AAV9S2W6</accession>
<protein>
    <submittedName>
        <fullName evidence="2">Uncharacterized protein</fullName>
    </submittedName>
</protein>
<keyword evidence="1" id="KW-0732">Signal</keyword>
<dbReference type="Proteomes" id="UP001311232">
    <property type="component" value="Unassembled WGS sequence"/>
</dbReference>
<dbReference type="AlphaFoldDB" id="A0AAV9S2W6"/>
<sequence length="186" mass="19696">MAMGTVPCLLWKWWTWCVVLREEETRAATAGHGNTSNASESTSLNSKAGLAHTTGDAATCLGTICNPLSTSTSTSCSMGAGPEKKESTAEPLQRLLSKVENRWEAVSRRFDEAPTQKAATAGLLRQSDGDAAAAASAFAVKFMLIESEAAATSTSFLLAQFSNLLFLRSSQPGPPPTFFPPQTAYS</sequence>
<evidence type="ECO:0000313" key="3">
    <source>
        <dbReference type="Proteomes" id="UP001311232"/>
    </source>
</evidence>
<proteinExistence type="predicted"/>
<feature type="signal peptide" evidence="1">
    <location>
        <begin position="1"/>
        <end position="21"/>
    </location>
</feature>
<dbReference type="EMBL" id="JAHHUM010000937">
    <property type="protein sequence ID" value="KAK5615659.1"/>
    <property type="molecule type" value="Genomic_DNA"/>
</dbReference>
<comment type="caution">
    <text evidence="2">The sequence shown here is derived from an EMBL/GenBank/DDBJ whole genome shotgun (WGS) entry which is preliminary data.</text>
</comment>
<organism evidence="2 3">
    <name type="scientific">Crenichthys baileyi</name>
    <name type="common">White River springfish</name>
    <dbReference type="NCBI Taxonomy" id="28760"/>
    <lineage>
        <taxon>Eukaryota</taxon>
        <taxon>Metazoa</taxon>
        <taxon>Chordata</taxon>
        <taxon>Craniata</taxon>
        <taxon>Vertebrata</taxon>
        <taxon>Euteleostomi</taxon>
        <taxon>Actinopterygii</taxon>
        <taxon>Neopterygii</taxon>
        <taxon>Teleostei</taxon>
        <taxon>Neoteleostei</taxon>
        <taxon>Acanthomorphata</taxon>
        <taxon>Ovalentaria</taxon>
        <taxon>Atherinomorphae</taxon>
        <taxon>Cyprinodontiformes</taxon>
        <taxon>Goodeidae</taxon>
        <taxon>Crenichthys</taxon>
    </lineage>
</organism>
<gene>
    <name evidence="2" type="ORF">CRENBAI_023827</name>
</gene>
<feature type="chain" id="PRO_5043407086" evidence="1">
    <location>
        <begin position="22"/>
        <end position="186"/>
    </location>
</feature>
<reference evidence="2 3" key="1">
    <citation type="submission" date="2021-06" db="EMBL/GenBank/DDBJ databases">
        <authorList>
            <person name="Palmer J.M."/>
        </authorList>
    </citation>
    <scope>NUCLEOTIDE SEQUENCE [LARGE SCALE GENOMIC DNA]</scope>
    <source>
        <strain evidence="2 3">MEX-2019</strain>
        <tissue evidence="2">Muscle</tissue>
    </source>
</reference>
<keyword evidence="3" id="KW-1185">Reference proteome</keyword>
<evidence type="ECO:0000313" key="2">
    <source>
        <dbReference type="EMBL" id="KAK5615659.1"/>
    </source>
</evidence>